<keyword evidence="3" id="KW-1185">Reference proteome</keyword>
<dbReference type="Proteomes" id="UP001139293">
    <property type="component" value="Unassembled WGS sequence"/>
</dbReference>
<evidence type="ECO:0000313" key="2">
    <source>
        <dbReference type="EMBL" id="MCL1137680.1"/>
    </source>
</evidence>
<comment type="caution">
    <text evidence="2">The sequence shown here is derived from an EMBL/GenBank/DDBJ whole genome shotgun (WGS) entry which is preliminary data.</text>
</comment>
<dbReference type="RefSeq" id="WP_248948809.1">
    <property type="nucleotide sequence ID" value="NZ_JAKILB010000002.1"/>
</dbReference>
<accession>A0A9X1ZE28</accession>
<evidence type="ECO:0008006" key="4">
    <source>
        <dbReference type="Google" id="ProtNLM"/>
    </source>
</evidence>
<feature type="signal peptide" evidence="1">
    <location>
        <begin position="1"/>
        <end position="25"/>
    </location>
</feature>
<organism evidence="2 3">
    <name type="scientific">Shewanella pneumatophori</name>
    <dbReference type="NCBI Taxonomy" id="314092"/>
    <lineage>
        <taxon>Bacteria</taxon>
        <taxon>Pseudomonadati</taxon>
        <taxon>Pseudomonadota</taxon>
        <taxon>Gammaproteobacteria</taxon>
        <taxon>Alteromonadales</taxon>
        <taxon>Shewanellaceae</taxon>
        <taxon>Shewanella</taxon>
    </lineage>
</organism>
<protein>
    <recommendedName>
        <fullName evidence="4">OmpA-like domain-containing protein</fullName>
    </recommendedName>
</protein>
<keyword evidence="1" id="KW-0732">Signal</keyword>
<dbReference type="EMBL" id="JAKILB010000002">
    <property type="protein sequence ID" value="MCL1137680.1"/>
    <property type="molecule type" value="Genomic_DNA"/>
</dbReference>
<evidence type="ECO:0000256" key="1">
    <source>
        <dbReference type="SAM" id="SignalP"/>
    </source>
</evidence>
<dbReference type="Gene3D" id="3.10.28.20">
    <property type="entry name" value="Acetamidase/Formamidase-like domains"/>
    <property type="match status" value="1"/>
</dbReference>
<dbReference type="AlphaFoldDB" id="A0A9X1ZE28"/>
<feature type="chain" id="PRO_5040912775" description="OmpA-like domain-containing protein" evidence="1">
    <location>
        <begin position="26"/>
        <end position="302"/>
    </location>
</feature>
<reference evidence="2" key="1">
    <citation type="submission" date="2022-01" db="EMBL/GenBank/DDBJ databases">
        <title>Whole genome-based taxonomy of the Shewanellaceae.</title>
        <authorList>
            <person name="Martin-Rodriguez A.J."/>
        </authorList>
    </citation>
    <scope>NUCLEOTIDE SEQUENCE</scope>
    <source>
        <strain evidence="2">KCTC 23973</strain>
    </source>
</reference>
<evidence type="ECO:0000313" key="3">
    <source>
        <dbReference type="Proteomes" id="UP001139293"/>
    </source>
</evidence>
<gene>
    <name evidence="2" type="ORF">L2740_03855</name>
</gene>
<sequence length="302" mass="33434">MKSLIKTLLALQIILILSITKSAHASDTYLTIKGYGNDQSAAERDAKQQLALQLYSKVEVSEKNQQEKTDNLVTSSYSLNSSINSLPVEISNMELVSQSCEQQPCEYEFRINKTVWVNKLLNDINHSHLLATDLLANNGSSWRDLNRLNEVSRLLSKAQNAITLVPSLIETSLAPLNKIHLSLERSLNKQIQSISVTIISSPDLFASTIKAKLAQSLIVSADAHITLYIKAKTQHGRQGQQFIAKQTLFLQLFEANKPSVTVSQKILTEIGLSPNSAESAKNAAQQKIINTINNKSIFTLLH</sequence>
<proteinExistence type="predicted"/>
<name>A0A9X1ZE28_9GAMM</name>